<reference evidence="3" key="4">
    <citation type="submission" date="2016-09" db="EMBL/GenBank/DDBJ databases">
        <authorList>
            <person name="Pfeiffer F."/>
        </authorList>
    </citation>
    <scope>NUCLEOTIDE SEQUENCE</scope>
    <source>
        <strain evidence="3">ATCC 43099</strain>
        <plasmid evidence="3">pNMAG01</plasmid>
    </source>
</reference>
<sequence>MYVYDTQSHEPTETVGTNPMTEHILIVGGGIAGLSAARELAPDHDVTVLERDAIASGATGHASGLVSVVADYAERREAARYSIESFREFDGTGQFSFHERPFVQLRTTPELPGLREEAADFRDDGFAVTAHDGASLADRYPDMFDTSAHAGAVVFDDAGWVDPYTYAATLADEAVSEGAEIRTNTEVTELIVDGGTARGVRTDDGEVRADQVVVAAGWRTPDLAGVDLPVRPFRYQTANLETGAEISDYPIAWDQESRLYWRPEHNGDLHVGGGAYYVSEPGSIRSTTVEGFKRLVAGTIPDRLPALTDARFATDDTCPSGDAATPDHLPIIDSPSNGPTGLVVATGLHGFGIMAGPAVGRAIRAHVTDEDAPFPLEPYRADRFEPDPSWEFPYIAPTAAETGP</sequence>
<dbReference type="InterPro" id="IPR006076">
    <property type="entry name" value="FAD-dep_OxRdtase"/>
</dbReference>
<dbReference type="GO" id="GO:0005737">
    <property type="term" value="C:cytoplasm"/>
    <property type="evidence" value="ECO:0007669"/>
    <property type="project" value="TreeGrafter"/>
</dbReference>
<reference evidence="4 6" key="3">
    <citation type="journal article" date="2014" name="PLoS Genet.">
        <title>Phylogenetically driven sequencing of extremely halophilic archaea reveals strategies for static and dynamic osmo-response.</title>
        <authorList>
            <person name="Becker E.A."/>
            <person name="Seitzer P.M."/>
            <person name="Tritt A."/>
            <person name="Larsen D."/>
            <person name="Krusor M."/>
            <person name="Yao A.I."/>
            <person name="Wu D."/>
            <person name="Madern D."/>
            <person name="Eisen J.A."/>
            <person name="Darling A.E."/>
            <person name="Facciotti M.T."/>
        </authorList>
    </citation>
    <scope>NUCLEOTIDE SEQUENCE [LARGE SCALE GENOMIC DNA]</scope>
    <source>
        <strain evidence="6">ATCC 43099 / DSM 3394 / CCM 3739 / CIP 104546 / IAM 13178 / JCM 8861 / NBRC 102185 / NCIMB 2190 / MS3</strain>
        <strain evidence="4">MS-3</strain>
    </source>
</reference>
<dbReference type="Proteomes" id="UP000011543">
    <property type="component" value="Unassembled WGS sequence"/>
</dbReference>
<proteinExistence type="predicted"/>
<geneLocation type="plasmid" evidence="3 5">
    <name>pNMAG01</name>
</geneLocation>
<dbReference type="OrthoDB" id="203172at2157"/>
<keyword evidence="5" id="KW-1185">Reference proteome</keyword>
<evidence type="ECO:0000259" key="2">
    <source>
        <dbReference type="Pfam" id="PF01266"/>
    </source>
</evidence>
<evidence type="ECO:0000256" key="1">
    <source>
        <dbReference type="ARBA" id="ARBA00023002"/>
    </source>
</evidence>
<dbReference type="Gene3D" id="3.50.50.60">
    <property type="entry name" value="FAD/NAD(P)-binding domain"/>
    <property type="match status" value="1"/>
</dbReference>
<name>D3T1D1_NATMM</name>
<dbReference type="EMBL" id="AOHS01000016">
    <property type="protein sequence ID" value="ELY32414.1"/>
    <property type="molecule type" value="Genomic_DNA"/>
</dbReference>
<feature type="domain" description="FAD dependent oxidoreductase" evidence="2">
    <location>
        <begin position="24"/>
        <end position="363"/>
    </location>
</feature>
<dbReference type="PANTHER" id="PTHR13847">
    <property type="entry name" value="SARCOSINE DEHYDROGENASE-RELATED"/>
    <property type="match status" value="1"/>
</dbReference>
<gene>
    <name evidence="3" type="ordered locus">Nmag_3849</name>
    <name evidence="4" type="ORF">C500_03954</name>
</gene>
<evidence type="ECO:0000313" key="4">
    <source>
        <dbReference type="EMBL" id="ELY32414.1"/>
    </source>
</evidence>
<dbReference type="Gene3D" id="3.30.9.10">
    <property type="entry name" value="D-Amino Acid Oxidase, subunit A, domain 2"/>
    <property type="match status" value="1"/>
</dbReference>
<protein>
    <submittedName>
        <fullName evidence="3 4">FAD-dependent oxidoreductase</fullName>
    </submittedName>
</protein>
<dbReference type="PANTHER" id="PTHR13847:SF287">
    <property type="entry name" value="FAD-DEPENDENT OXIDOREDUCTASE DOMAIN-CONTAINING PROTEIN 1"/>
    <property type="match status" value="1"/>
</dbReference>
<keyword evidence="3" id="KW-0614">Plasmid</keyword>
<organism evidence="3 5">
    <name type="scientific">Natrialba magadii (strain ATCC 43099 / DSM 3394 / CCM 3739 / CIP 104546 / IAM 13178 / JCM 8861 / NBRC 102185 / NCIMB 2190 / MS3)</name>
    <name type="common">Natronobacterium magadii</name>
    <dbReference type="NCBI Taxonomy" id="547559"/>
    <lineage>
        <taxon>Archaea</taxon>
        <taxon>Methanobacteriati</taxon>
        <taxon>Methanobacteriota</taxon>
        <taxon>Stenosarchaea group</taxon>
        <taxon>Halobacteria</taxon>
        <taxon>Halobacteriales</taxon>
        <taxon>Natrialbaceae</taxon>
        <taxon>Natrialba</taxon>
    </lineage>
</organism>
<dbReference type="KEGG" id="nmg:Nmag_3849"/>
<dbReference type="Proteomes" id="UP000001879">
    <property type="component" value="Plasmid pNMAG01"/>
</dbReference>
<dbReference type="Pfam" id="PF01266">
    <property type="entry name" value="DAO"/>
    <property type="match status" value="1"/>
</dbReference>
<dbReference type="PATRIC" id="fig|547559.17.peg.753"/>
<reference evidence="3 5" key="2">
    <citation type="journal article" date="2012" name="BMC Genomics">
        <title>A comparative genomics perspective on the genetic content of the alkaliphilic haloarchaeon Natrialba magadii ATCC 43099T.</title>
        <authorList>
            <person name="Siddaramappa S."/>
            <person name="Challacombe J.F."/>
            <person name="Decastro R.E."/>
            <person name="Pfeiffer F."/>
            <person name="Sastre D.E."/>
            <person name="Gimenez M.I."/>
            <person name="Paggi R.A."/>
            <person name="Detter J.C."/>
            <person name="Davenport K.W."/>
            <person name="Goodwin L.A."/>
            <person name="Kyrpides N."/>
            <person name="Tapia R."/>
            <person name="Pitluck S."/>
            <person name="Lucas S."/>
            <person name="Woyke T."/>
            <person name="Maupin-Furlow J.A."/>
        </authorList>
    </citation>
    <scope>NUCLEOTIDE SEQUENCE [LARGE SCALE GENOMIC DNA]</scope>
    <source>
        <strain evidence="3">ATCC 43099</strain>
        <strain evidence="5">ATCC 43099 / DSM 3394 / CCM 3739 / CIP 104546 / IAM 13178 / JCM 8861 / NBRC 102185 / NCIMB 2190 / MS3</strain>
    </source>
</reference>
<dbReference type="EMBL" id="CP001933">
    <property type="protein sequence ID" value="ADD07390.1"/>
    <property type="molecule type" value="Genomic_DNA"/>
</dbReference>
<dbReference type="SUPFAM" id="SSF51905">
    <property type="entry name" value="FAD/NAD(P)-binding domain"/>
    <property type="match status" value="1"/>
</dbReference>
<evidence type="ECO:0000313" key="3">
    <source>
        <dbReference type="EMBL" id="ADD07390.1"/>
    </source>
</evidence>
<reference evidence="5" key="1">
    <citation type="submission" date="2010-02" db="EMBL/GenBank/DDBJ databases">
        <title>Complete sequence of plasmid 1 of Natrialba magadii ATCC 43099.</title>
        <authorList>
            <consortium name="US DOE Joint Genome Institute"/>
            <person name="Lucas S."/>
            <person name="Copeland A."/>
            <person name="Lapidus A."/>
            <person name="Cheng J.-F."/>
            <person name="Bruce D."/>
            <person name="Goodwin L."/>
            <person name="Pitluck S."/>
            <person name="Davenport K."/>
            <person name="Saunders E."/>
            <person name="Detter J.C."/>
            <person name="Han C."/>
            <person name="Tapia R."/>
            <person name="Land M."/>
            <person name="Hauser L."/>
            <person name="Kyrpides N."/>
            <person name="Mikhailova N."/>
            <person name="De Castro R.E."/>
            <person name="Maupin-Furlow J.A."/>
            <person name="Woyke T."/>
        </authorList>
    </citation>
    <scope>NUCLEOTIDE SEQUENCE [LARGE SCALE GENOMIC DNA]</scope>
    <source>
        <strain evidence="5">ATCC 43099 / DSM 3394 / CCM 3739 / CIP 104546 / IAM 13178 / JCM 8861 / NBRC 102185 / NCIMB 2190 / MS3</strain>
        <plasmid evidence="5">pNMAG01</plasmid>
    </source>
</reference>
<dbReference type="GO" id="GO:0016491">
    <property type="term" value="F:oxidoreductase activity"/>
    <property type="evidence" value="ECO:0007669"/>
    <property type="project" value="UniProtKB-KW"/>
</dbReference>
<evidence type="ECO:0000313" key="6">
    <source>
        <dbReference type="Proteomes" id="UP000011543"/>
    </source>
</evidence>
<accession>D3T1D1</accession>
<dbReference type="InterPro" id="IPR036188">
    <property type="entry name" value="FAD/NAD-bd_sf"/>
</dbReference>
<dbReference type="HOGENOM" id="CLU_007884_4_1_2"/>
<keyword evidence="1" id="KW-0560">Oxidoreductase</keyword>
<dbReference type="AlphaFoldDB" id="D3T1D1"/>
<evidence type="ECO:0000313" key="5">
    <source>
        <dbReference type="Proteomes" id="UP000001879"/>
    </source>
</evidence>